<keyword evidence="2" id="KW-1185">Reference proteome</keyword>
<gene>
    <name evidence="1" type="ORF">F5148DRAFT_1276143</name>
</gene>
<dbReference type="Proteomes" id="UP001207468">
    <property type="component" value="Unassembled WGS sequence"/>
</dbReference>
<name>A0ACC0U824_9AGAM</name>
<comment type="caution">
    <text evidence="1">The sequence shown here is derived from an EMBL/GenBank/DDBJ whole genome shotgun (WGS) entry which is preliminary data.</text>
</comment>
<protein>
    <submittedName>
        <fullName evidence="1">Cytochrome P450</fullName>
    </submittedName>
</protein>
<proteinExistence type="predicted"/>
<evidence type="ECO:0000313" key="1">
    <source>
        <dbReference type="EMBL" id="KAI9507591.1"/>
    </source>
</evidence>
<reference evidence="1" key="1">
    <citation type="submission" date="2021-03" db="EMBL/GenBank/DDBJ databases">
        <title>Evolutionary priming and transition to the ectomycorrhizal habit in an iconic lineage of mushroom-forming fungi: is preadaptation a requirement?</title>
        <authorList>
            <consortium name="DOE Joint Genome Institute"/>
            <person name="Looney B.P."/>
            <person name="Miyauchi S."/>
            <person name="Morin E."/>
            <person name="Drula E."/>
            <person name="Courty P.E."/>
            <person name="Chicoki N."/>
            <person name="Fauchery L."/>
            <person name="Kohler A."/>
            <person name="Kuo A."/>
            <person name="LaButti K."/>
            <person name="Pangilinan J."/>
            <person name="Lipzen A."/>
            <person name="Riley R."/>
            <person name="Andreopoulos W."/>
            <person name="He G."/>
            <person name="Johnson J."/>
            <person name="Barry K.W."/>
            <person name="Grigoriev I.V."/>
            <person name="Nagy L."/>
            <person name="Hibbett D."/>
            <person name="Henrissat B."/>
            <person name="Matheny P.B."/>
            <person name="Labbe J."/>
            <person name="Martin A.F."/>
        </authorList>
    </citation>
    <scope>NUCLEOTIDE SEQUENCE</scope>
    <source>
        <strain evidence="1">BPL698</strain>
    </source>
</reference>
<evidence type="ECO:0000313" key="2">
    <source>
        <dbReference type="Proteomes" id="UP001207468"/>
    </source>
</evidence>
<accession>A0ACC0U824</accession>
<dbReference type="EMBL" id="JAGFNK010000119">
    <property type="protein sequence ID" value="KAI9507591.1"/>
    <property type="molecule type" value="Genomic_DNA"/>
</dbReference>
<sequence length="518" mass="58528">MYPFGLITFLQFAWEHELPSLLALMALGLFLSFVSLCYCSQPHPDAPVTLPGLPLINVTTFLKRRHDFLAWGFKVTNQRLFQFRLLRNKVVVVSGDRGRRDFFTAKGLDLQEGFRILSGGLPMIHGVTIELRQQRVARIYKRLVNVQRNERLTELIPEILNDSQRLLRPWKKVGTFDPFSTIYELVFQAAIRCLACTEIADDPEIVAHVRHLYDQIDRGTTPATVLFPWFPSPSMIMKARATKQLYDITVKAIKVRKESGVPRNDTLQIFLDSGDELTTIVGFTMGFVMAGARSTNATASWLLTYLGCYPKWRNEARTEVEKLVTLYALETITERDTQCHSSSALSSIPLAAWENETPVLDMLIHETLRIAQPHVAMRRNLGPETYIDGKVIPTGTLLVYPFASVHLDPALYPDPWKFDPARSQPKDNLAYVGWGGGRVTCLGSRLARLKIKLLTALMVLDFDFDTVDVSGRIADSPPKPDWNDILTCRPAHGQFFIAYKRRDAFEPSSCRSPGTGPL</sequence>
<organism evidence="1 2">
    <name type="scientific">Russula earlei</name>
    <dbReference type="NCBI Taxonomy" id="71964"/>
    <lineage>
        <taxon>Eukaryota</taxon>
        <taxon>Fungi</taxon>
        <taxon>Dikarya</taxon>
        <taxon>Basidiomycota</taxon>
        <taxon>Agaricomycotina</taxon>
        <taxon>Agaricomycetes</taxon>
        <taxon>Russulales</taxon>
        <taxon>Russulaceae</taxon>
        <taxon>Russula</taxon>
    </lineage>
</organism>